<protein>
    <recommendedName>
        <fullName evidence="2">CP12 domain-containing protein</fullName>
    </recommendedName>
</protein>
<organism evidence="3 4">
    <name type="scientific">Sorghum bicolor</name>
    <name type="common">Sorghum</name>
    <name type="synonym">Sorghum vulgare</name>
    <dbReference type="NCBI Taxonomy" id="4558"/>
    <lineage>
        <taxon>Eukaryota</taxon>
        <taxon>Viridiplantae</taxon>
        <taxon>Streptophyta</taxon>
        <taxon>Embryophyta</taxon>
        <taxon>Tracheophyta</taxon>
        <taxon>Spermatophyta</taxon>
        <taxon>Magnoliopsida</taxon>
        <taxon>Liliopsida</taxon>
        <taxon>Poales</taxon>
        <taxon>Poaceae</taxon>
        <taxon>PACMAD clade</taxon>
        <taxon>Panicoideae</taxon>
        <taxon>Andropogonodae</taxon>
        <taxon>Andropogoneae</taxon>
        <taxon>Sorghinae</taxon>
        <taxon>Sorghum</taxon>
    </lineage>
</organism>
<reference evidence="3" key="2">
    <citation type="submission" date="2020-10" db="EMBL/GenBank/DDBJ databases">
        <authorList>
            <person name="Cooper E.A."/>
            <person name="Brenton Z.W."/>
            <person name="Flinn B.S."/>
            <person name="Jenkins J."/>
            <person name="Shu S."/>
            <person name="Flowers D."/>
            <person name="Luo F."/>
            <person name="Wang Y."/>
            <person name="Xia P."/>
            <person name="Barry K."/>
            <person name="Daum C."/>
            <person name="Lipzen A."/>
            <person name="Yoshinaga Y."/>
            <person name="Schmutz J."/>
            <person name="Saski C."/>
            <person name="Vermerris W."/>
            <person name="Kresovich S."/>
        </authorList>
    </citation>
    <scope>NUCLEOTIDE SEQUENCE</scope>
</reference>
<dbReference type="PANTHER" id="PTHR33921:SF15">
    <property type="entry name" value="CALVIN CYCLE PROTEIN CP12-2, CHLOROPLASTIC"/>
    <property type="match status" value="1"/>
</dbReference>
<accession>A0A921U0I4</accession>
<dbReference type="KEGG" id="sbi:8070767"/>
<reference evidence="3" key="1">
    <citation type="journal article" date="2019" name="BMC Genomics">
        <title>A new reference genome for Sorghum bicolor reveals high levels of sequence similarity between sweet and grain genotypes: implications for the genetics of sugar metabolism.</title>
        <authorList>
            <person name="Cooper E.A."/>
            <person name="Brenton Z.W."/>
            <person name="Flinn B.S."/>
            <person name="Jenkins J."/>
            <person name="Shu S."/>
            <person name="Flowers D."/>
            <person name="Luo F."/>
            <person name="Wang Y."/>
            <person name="Xia P."/>
            <person name="Barry K."/>
            <person name="Daum C."/>
            <person name="Lipzen A."/>
            <person name="Yoshinaga Y."/>
            <person name="Schmutz J."/>
            <person name="Saski C."/>
            <person name="Vermerris W."/>
            <person name="Kresovich S."/>
        </authorList>
    </citation>
    <scope>NUCLEOTIDE SEQUENCE</scope>
</reference>
<dbReference type="EMBL" id="CM027689">
    <property type="protein sequence ID" value="KAG0513415.1"/>
    <property type="molecule type" value="Genomic_DNA"/>
</dbReference>
<proteinExistence type="predicted"/>
<feature type="domain" description="CP12" evidence="2">
    <location>
        <begin position="59"/>
        <end position="129"/>
    </location>
</feature>
<evidence type="ECO:0000259" key="2">
    <source>
        <dbReference type="SMART" id="SM01093"/>
    </source>
</evidence>
<evidence type="ECO:0000256" key="1">
    <source>
        <dbReference type="PIRSR" id="PIRSR639314-50"/>
    </source>
</evidence>
<dbReference type="InterPro" id="IPR003823">
    <property type="entry name" value="CP12_dom"/>
</dbReference>
<evidence type="ECO:0000313" key="3">
    <source>
        <dbReference type="EMBL" id="KAG0513415.1"/>
    </source>
</evidence>
<dbReference type="Gramene" id="EER88061">
    <property type="protein sequence ID" value="EER88061"/>
    <property type="gene ID" value="SORBI_3010G082800"/>
</dbReference>
<dbReference type="Pfam" id="PF02672">
    <property type="entry name" value="CP12"/>
    <property type="match status" value="1"/>
</dbReference>
<feature type="disulfide bond" evidence="1">
    <location>
        <begin position="115"/>
        <end position="124"/>
    </location>
</feature>
<dbReference type="OrthoDB" id="4362at2759"/>
<dbReference type="Proteomes" id="UP000807115">
    <property type="component" value="Chromosome 10"/>
</dbReference>
<name>A0A921U0I4_SORBI</name>
<dbReference type="AlphaFoldDB" id="A0A921U0I4"/>
<sequence length="129" mass="13649">MASTVASLSIPATTFAAAAAGDVLPRRKAAATGRVWFPVARRGGGFAVRSTGPATPSNISDKLSESIKEAEETCADEKGTAECAAAWDNVEEISAAASHARDNLKENSDPLEKYCKENPETDECRIYDN</sequence>
<evidence type="ECO:0000313" key="4">
    <source>
        <dbReference type="Proteomes" id="UP000807115"/>
    </source>
</evidence>
<comment type="caution">
    <text evidence="3">The sequence shown here is derived from an EMBL/GenBank/DDBJ whole genome shotgun (WGS) entry which is preliminary data.</text>
</comment>
<keyword evidence="1" id="KW-1015">Disulfide bond</keyword>
<dbReference type="InterPro" id="IPR039314">
    <property type="entry name" value="CP12-like"/>
</dbReference>
<feature type="disulfide bond" evidence="1">
    <location>
        <begin position="74"/>
        <end position="83"/>
    </location>
</feature>
<gene>
    <name evidence="3" type="ORF">BDA96_10G100300</name>
</gene>
<dbReference type="OMA" id="TCADEKG"/>
<dbReference type="SMART" id="SM01093">
    <property type="entry name" value="CP12"/>
    <property type="match status" value="1"/>
</dbReference>
<dbReference type="PANTHER" id="PTHR33921">
    <property type="entry name" value="CALVIN CYCLE PROTEIN CP12-2, CHLOROPLASTIC"/>
    <property type="match status" value="1"/>
</dbReference>